<dbReference type="PROSITE" id="PS50883">
    <property type="entry name" value="EAL"/>
    <property type="match status" value="1"/>
</dbReference>
<dbReference type="Pfam" id="PF00563">
    <property type="entry name" value="EAL"/>
    <property type="match status" value="1"/>
</dbReference>
<feature type="compositionally biased region" description="Basic and acidic residues" evidence="1">
    <location>
        <begin position="265"/>
        <end position="279"/>
    </location>
</feature>
<dbReference type="PANTHER" id="PTHR44757:SF2">
    <property type="entry name" value="BIOFILM ARCHITECTURE MAINTENANCE PROTEIN MBAA"/>
    <property type="match status" value="1"/>
</dbReference>
<organism evidence="3 4">
    <name type="scientific">Parafrankia soli</name>
    <dbReference type="NCBI Taxonomy" id="2599596"/>
    <lineage>
        <taxon>Bacteria</taxon>
        <taxon>Bacillati</taxon>
        <taxon>Actinomycetota</taxon>
        <taxon>Actinomycetes</taxon>
        <taxon>Frankiales</taxon>
        <taxon>Frankiaceae</taxon>
        <taxon>Parafrankia</taxon>
    </lineage>
</organism>
<dbReference type="OrthoDB" id="23692at2"/>
<feature type="compositionally biased region" description="Polar residues" evidence="1">
    <location>
        <begin position="321"/>
        <end position="332"/>
    </location>
</feature>
<reference evidence="4" key="1">
    <citation type="submission" date="2016-07" db="EMBL/GenBank/DDBJ databases">
        <title>Frankia sp. NRRL B-16219 Genome sequencing.</title>
        <authorList>
            <person name="Ghodhbane-Gtari F."/>
            <person name="Swanson E."/>
            <person name="Gueddou A."/>
            <person name="Louati M."/>
            <person name="Nouioui I."/>
            <person name="Hezbri K."/>
            <person name="Abebe-Akele F."/>
            <person name="Simpson S."/>
            <person name="Morris K."/>
            <person name="Thomas K."/>
            <person name="Gtari M."/>
            <person name="Tisa L.S."/>
        </authorList>
    </citation>
    <scope>NUCLEOTIDE SEQUENCE [LARGE SCALE GENOMIC DNA]</scope>
    <source>
        <strain evidence="4">NRRL B-16219</strain>
    </source>
</reference>
<name>A0A1S1QZU7_9ACTN</name>
<dbReference type="InterPro" id="IPR001633">
    <property type="entry name" value="EAL_dom"/>
</dbReference>
<proteinExistence type="predicted"/>
<dbReference type="RefSeq" id="WP_071061354.1">
    <property type="nucleotide sequence ID" value="NZ_MAXA01000102.1"/>
</dbReference>
<keyword evidence="4" id="KW-1185">Reference proteome</keyword>
<protein>
    <submittedName>
        <fullName evidence="3">Diguanylate phosphodiesterase</fullName>
    </submittedName>
</protein>
<dbReference type="InterPro" id="IPR035919">
    <property type="entry name" value="EAL_sf"/>
</dbReference>
<evidence type="ECO:0000259" key="2">
    <source>
        <dbReference type="PROSITE" id="PS50883"/>
    </source>
</evidence>
<comment type="caution">
    <text evidence="3">The sequence shown here is derived from an EMBL/GenBank/DDBJ whole genome shotgun (WGS) entry which is preliminary data.</text>
</comment>
<dbReference type="SMART" id="SM00052">
    <property type="entry name" value="EAL"/>
    <property type="match status" value="1"/>
</dbReference>
<dbReference type="Gene3D" id="3.20.20.450">
    <property type="entry name" value="EAL domain"/>
    <property type="match status" value="1"/>
</dbReference>
<evidence type="ECO:0000313" key="3">
    <source>
        <dbReference type="EMBL" id="OHV38592.1"/>
    </source>
</evidence>
<evidence type="ECO:0000256" key="1">
    <source>
        <dbReference type="SAM" id="MobiDB-lite"/>
    </source>
</evidence>
<dbReference type="InterPro" id="IPR052155">
    <property type="entry name" value="Biofilm_reg_signaling"/>
</dbReference>
<feature type="domain" description="EAL" evidence="2">
    <location>
        <begin position="5"/>
        <end position="263"/>
    </location>
</feature>
<dbReference type="EMBL" id="MAXA01000102">
    <property type="protein sequence ID" value="OHV38592.1"/>
    <property type="molecule type" value="Genomic_DNA"/>
</dbReference>
<dbReference type="CDD" id="cd01948">
    <property type="entry name" value="EAL"/>
    <property type="match status" value="1"/>
</dbReference>
<feature type="compositionally biased region" description="Low complexity" evidence="1">
    <location>
        <begin position="304"/>
        <end position="316"/>
    </location>
</feature>
<dbReference type="SUPFAM" id="SSF141868">
    <property type="entry name" value="EAL domain-like"/>
    <property type="match status" value="1"/>
</dbReference>
<gene>
    <name evidence="3" type="ORF">BBK14_14235</name>
</gene>
<feature type="region of interest" description="Disordered" evidence="1">
    <location>
        <begin position="265"/>
        <end position="351"/>
    </location>
</feature>
<dbReference type="PANTHER" id="PTHR44757">
    <property type="entry name" value="DIGUANYLATE CYCLASE DGCP"/>
    <property type="match status" value="1"/>
</dbReference>
<accession>A0A1S1QZU7</accession>
<sequence length="351" mass="37578">MTALDLALVPALYASFDDGSLRLHYQPDVDLRNGSVPGMQARPRWAHAEFGLLGPAAFMRVAEAAGLVGQVHQWVLRMAVTEARTWHRMAAGTSVRPPRLWVRIDGRHLARPEFLAEVERLVLGRSLPAGAVGLQFTEDTLAFAPPALPRLLARLRDLGVAVGVDAFGTWYGSLSTLDVLPLDLVRIDGQFLRATIRDMEGEAAFASLVGVAHRRRMVVVAEDVDTAVLADRVGRLDCDRVSGPLFCPPVPVEDARMIALGRGRPDRWYKPSAETRAEPGFRPASQPGWSGATPGRPGPRPGRPGDQYGRPGDPQGRPAQPTRSGGTAQSGGTAYPGGSGRGDRSRAAAAG</sequence>
<evidence type="ECO:0000313" key="4">
    <source>
        <dbReference type="Proteomes" id="UP000179769"/>
    </source>
</evidence>
<dbReference type="Proteomes" id="UP000179769">
    <property type="component" value="Unassembled WGS sequence"/>
</dbReference>
<dbReference type="AlphaFoldDB" id="A0A1S1QZU7"/>
<feature type="compositionally biased region" description="Basic and acidic residues" evidence="1">
    <location>
        <begin position="341"/>
        <end position="351"/>
    </location>
</feature>